<dbReference type="InterPro" id="IPR036942">
    <property type="entry name" value="Beta-barrel_TonB_sf"/>
</dbReference>
<dbReference type="AlphaFoldDB" id="M1SUH2"/>
<dbReference type="InterPro" id="IPR012910">
    <property type="entry name" value="Plug_dom"/>
</dbReference>
<name>M1SUH2_MORMO</name>
<keyword evidence="3 7" id="KW-1134">Transmembrane beta strand</keyword>
<evidence type="ECO:0000256" key="3">
    <source>
        <dbReference type="ARBA" id="ARBA00022452"/>
    </source>
</evidence>
<dbReference type="GO" id="GO:0009279">
    <property type="term" value="C:cell outer membrane"/>
    <property type="evidence" value="ECO:0007669"/>
    <property type="project" value="UniProtKB-SubCell"/>
</dbReference>
<organism evidence="10 11">
    <name type="scientific">Morganella morganii subsp. morganii KT</name>
    <dbReference type="NCBI Taxonomy" id="1124991"/>
    <lineage>
        <taxon>Bacteria</taxon>
        <taxon>Pseudomonadati</taxon>
        <taxon>Pseudomonadota</taxon>
        <taxon>Gammaproteobacteria</taxon>
        <taxon>Enterobacterales</taxon>
        <taxon>Morganellaceae</taxon>
        <taxon>Morganella</taxon>
    </lineage>
</organism>
<evidence type="ECO:0000256" key="8">
    <source>
        <dbReference type="SAM" id="MobiDB-lite"/>
    </source>
</evidence>
<evidence type="ECO:0000256" key="5">
    <source>
        <dbReference type="ARBA" id="ARBA00023136"/>
    </source>
</evidence>
<keyword evidence="11" id="KW-1185">Reference proteome</keyword>
<dbReference type="SUPFAM" id="SSF56935">
    <property type="entry name" value="Porins"/>
    <property type="match status" value="1"/>
</dbReference>
<dbReference type="InterPro" id="IPR037066">
    <property type="entry name" value="Plug_dom_sf"/>
</dbReference>
<dbReference type="InterPro" id="IPR039426">
    <property type="entry name" value="TonB-dep_rcpt-like"/>
</dbReference>
<evidence type="ECO:0000256" key="2">
    <source>
        <dbReference type="ARBA" id="ARBA00022448"/>
    </source>
</evidence>
<proteinExistence type="inferred from homology"/>
<dbReference type="Pfam" id="PF07715">
    <property type="entry name" value="Plug"/>
    <property type="match status" value="1"/>
</dbReference>
<protein>
    <submittedName>
        <fullName evidence="10">Outer membrane receptor protein</fullName>
    </submittedName>
</protein>
<keyword evidence="2 7" id="KW-0813">Transport</keyword>
<dbReference type="Proteomes" id="UP000011834">
    <property type="component" value="Chromosome"/>
</dbReference>
<reference evidence="10 11" key="1">
    <citation type="journal article" date="2012" name="BMC Genomics">
        <title>Whole-genome sequencing and identification of Morganella morganii KT pathogenicity-related genes.</title>
        <authorList>
            <person name="Chen Y.T."/>
            <person name="Peng H.L."/>
            <person name="Shia W.C."/>
            <person name="Hsu F.R."/>
            <person name="Ken C.F."/>
            <person name="Tsao Y.M."/>
            <person name="Chen C.H."/>
            <person name="Liu C.E."/>
            <person name="Hsieh M.F."/>
            <person name="Chen H.C."/>
            <person name="Tang C.Y."/>
            <person name="Ku T.H."/>
        </authorList>
    </citation>
    <scope>NUCLEOTIDE SEQUENCE [LARGE SCALE GENOMIC DNA]</scope>
    <source>
        <strain evidence="10 11">KT</strain>
    </source>
</reference>
<dbReference type="PROSITE" id="PS52016">
    <property type="entry name" value="TONB_DEPENDENT_REC_3"/>
    <property type="match status" value="1"/>
</dbReference>
<comment type="similarity">
    <text evidence="7">Belongs to the TonB-dependent receptor family.</text>
</comment>
<sequence>MLAFANNNDNANRYHLLSNKVNPMKNTDKLLIAAITGSSFCSFYTHAAQYNPDNHIKVAVKSDAHAETDDPLSSQTITEQEIKDSPSSNSNLSDYLKAVPGARVESKSETGFTNGEIKPLSVSINGAPSEQTAYMIDGVNINNDIDPASSLFDGTMGVNPNKSSEQAYFFDAKLLSGITVYSNNVPANLGGFTGGAVVAETRQYSGENHASVSYRTTRSSWASLKADEAVKDALDKKVPNGMNAEFQPVYKKEFFNLTAEYGLTENTGMVFGFSRRDSDIRQTRMLNSKGETDNRNHTRRSDNMLVNFNWTPDTGRTLEAGFRMSDYKEGKFYANNIDNNVNDTHQAYGTTIRYIQSVPGGKLTSTAAYDKFSDKRRSNSTEASVVTDLDTGLDFEEGGYGNSQLTQENINLILDYNADPVFFGNTEHVFNTGADYRHTAYAFKRDEDVHSTVSLIDSTGRDVLLSELTASKGTVNTSHQNYALYAQDTIKTGDFTFRPGLRLERDNYLSNTNIAPRFTAYWQALPDTRFKFGLNRYYGRSFATMKLSGKILELNQDRTRDYRSLTHLSTPHSDELNFGVNQDWNNWRISADYTYRKYKQRIVVKRSTQDDKKVDSFTNGDDFNAQIYTLQITNKTPWTLGATEWNTTLGADWLNTGRADLEKTLDPDEAVILDGRLMSRAQMEKEVNNNEEEWMVRLGVDMKIPDNNITWSNKFYIKAPVHSYAETNSTDDITVYKTQNFGTHTQWDTSLSWQPAIYGSHQLYFRAEVLNVLNQVRKMENKGYSSNEYGIYTPGREFWLEVGYEF</sequence>
<evidence type="ECO:0000259" key="9">
    <source>
        <dbReference type="Pfam" id="PF07715"/>
    </source>
</evidence>
<keyword evidence="4 7" id="KW-0812">Transmembrane</keyword>
<dbReference type="HOGENOM" id="CLU_012991_0_0_6"/>
<keyword evidence="10" id="KW-0675">Receptor</keyword>
<dbReference type="eggNOG" id="COG4771">
    <property type="taxonomic scope" value="Bacteria"/>
</dbReference>
<evidence type="ECO:0000256" key="1">
    <source>
        <dbReference type="ARBA" id="ARBA00004571"/>
    </source>
</evidence>
<dbReference type="Gene3D" id="2.170.130.10">
    <property type="entry name" value="TonB-dependent receptor, plug domain"/>
    <property type="match status" value="1"/>
</dbReference>
<dbReference type="Gene3D" id="2.40.170.20">
    <property type="entry name" value="TonB-dependent receptor, beta-barrel domain"/>
    <property type="match status" value="1"/>
</dbReference>
<feature type="domain" description="TonB-dependent receptor plug" evidence="9">
    <location>
        <begin position="69"/>
        <end position="196"/>
    </location>
</feature>
<feature type="compositionally biased region" description="Polar residues" evidence="8">
    <location>
        <begin position="71"/>
        <end position="93"/>
    </location>
</feature>
<keyword evidence="6 7" id="KW-0998">Cell outer membrane</keyword>
<keyword evidence="5 7" id="KW-0472">Membrane</keyword>
<evidence type="ECO:0000256" key="4">
    <source>
        <dbReference type="ARBA" id="ARBA00022692"/>
    </source>
</evidence>
<accession>M1SUH2</accession>
<evidence type="ECO:0000313" key="11">
    <source>
        <dbReference type="Proteomes" id="UP000011834"/>
    </source>
</evidence>
<feature type="region of interest" description="Disordered" evidence="8">
    <location>
        <begin position="67"/>
        <end position="94"/>
    </location>
</feature>
<comment type="subcellular location">
    <subcellularLocation>
        <location evidence="1 7">Cell outer membrane</location>
        <topology evidence="1 7">Multi-pass membrane protein</topology>
    </subcellularLocation>
</comment>
<dbReference type="EMBL" id="CP004345">
    <property type="protein sequence ID" value="AGG30727.1"/>
    <property type="molecule type" value="Genomic_DNA"/>
</dbReference>
<evidence type="ECO:0000256" key="6">
    <source>
        <dbReference type="ARBA" id="ARBA00023237"/>
    </source>
</evidence>
<gene>
    <name evidence="10" type="ORF">MU9_1681</name>
</gene>
<evidence type="ECO:0000313" key="10">
    <source>
        <dbReference type="EMBL" id="AGG30727.1"/>
    </source>
</evidence>
<dbReference type="KEGG" id="mmk:MU9_1681"/>
<evidence type="ECO:0000256" key="7">
    <source>
        <dbReference type="PROSITE-ProRule" id="PRU01360"/>
    </source>
</evidence>